<name>A0A0P9CVE0_9ARCH</name>
<dbReference type="Pfam" id="PF26119">
    <property type="entry name" value="DUF8036"/>
    <property type="match status" value="1"/>
</dbReference>
<dbReference type="Proteomes" id="UP000050320">
    <property type="component" value="Unassembled WGS sequence"/>
</dbReference>
<dbReference type="EMBL" id="LJCQ01000160">
    <property type="protein sequence ID" value="KPV46930.1"/>
    <property type="molecule type" value="Genomic_DNA"/>
</dbReference>
<evidence type="ECO:0000313" key="4">
    <source>
        <dbReference type="Proteomes" id="UP000050320"/>
    </source>
</evidence>
<keyword evidence="1" id="KW-0812">Transmembrane</keyword>
<evidence type="ECO:0000313" key="3">
    <source>
        <dbReference type="EMBL" id="KQB34746.1"/>
    </source>
</evidence>
<comment type="caution">
    <text evidence="2">The sequence shown here is derived from an EMBL/GenBank/DDBJ whole genome shotgun (WGS) entry which is preliminary data.</text>
</comment>
<accession>A0A0P9CVE0</accession>
<protein>
    <submittedName>
        <fullName evidence="2">Uncharacterized protein</fullName>
    </submittedName>
</protein>
<evidence type="ECO:0000313" key="5">
    <source>
        <dbReference type="Proteomes" id="UP000050515"/>
    </source>
</evidence>
<dbReference type="AlphaFoldDB" id="A0A0P9CVE0"/>
<dbReference type="Proteomes" id="UP000050515">
    <property type="component" value="Unassembled WGS sequence"/>
</dbReference>
<dbReference type="EMBL" id="LKBG01000221">
    <property type="protein sequence ID" value="KQB34746.1"/>
    <property type="molecule type" value="Genomic_DNA"/>
</dbReference>
<dbReference type="GeneID" id="84221383"/>
<feature type="transmembrane region" description="Helical" evidence="1">
    <location>
        <begin position="72"/>
        <end position="92"/>
    </location>
</feature>
<gene>
    <name evidence="3" type="ORF">AOG54_03765</name>
    <name evidence="2" type="ORF">SE19_03310</name>
</gene>
<reference evidence="2 5" key="1">
    <citation type="submission" date="2015-09" db="EMBL/GenBank/DDBJ databases">
        <title>Draft genome sequence of Acidiplasma aeolicum DSM 18409.</title>
        <authorList>
            <person name="Hemp J."/>
        </authorList>
    </citation>
    <scope>NUCLEOTIDE SEQUENCE [LARGE SCALE GENOMIC DNA]</scope>
    <source>
        <strain evidence="2 5">V</strain>
    </source>
</reference>
<keyword evidence="4" id="KW-1185">Reference proteome</keyword>
<feature type="transmembrane region" description="Helical" evidence="1">
    <location>
        <begin position="6"/>
        <end position="26"/>
    </location>
</feature>
<keyword evidence="1" id="KW-0472">Membrane</keyword>
<proteinExistence type="predicted"/>
<keyword evidence="1" id="KW-1133">Transmembrane helix</keyword>
<dbReference type="InterPro" id="IPR058349">
    <property type="entry name" value="DUF8036"/>
</dbReference>
<organism evidence="2 5">
    <name type="scientific">Acidiplasma aeolicum</name>
    <dbReference type="NCBI Taxonomy" id="507754"/>
    <lineage>
        <taxon>Archaea</taxon>
        <taxon>Methanobacteriati</taxon>
        <taxon>Thermoplasmatota</taxon>
        <taxon>Thermoplasmata</taxon>
        <taxon>Thermoplasmatales</taxon>
        <taxon>Ferroplasmaceae</taxon>
        <taxon>Acidiplasma</taxon>
    </lineage>
</organism>
<dbReference type="PATRIC" id="fig|507754.4.peg.305"/>
<feature type="transmembrane region" description="Helical" evidence="1">
    <location>
        <begin position="38"/>
        <end position="60"/>
    </location>
</feature>
<dbReference type="RefSeq" id="WP_048102501.1">
    <property type="nucleotide sequence ID" value="NZ_JBBYJF010000018.1"/>
</dbReference>
<evidence type="ECO:0000313" key="2">
    <source>
        <dbReference type="EMBL" id="KPV46930.1"/>
    </source>
</evidence>
<evidence type="ECO:0000256" key="1">
    <source>
        <dbReference type="SAM" id="Phobius"/>
    </source>
</evidence>
<sequence>MELLWISNIGLISAEFILFLSIFLVFLRSYKQTGAKIYSQIIIISLIFMVQSVTTIYVYFMFSRFLGYEVSLPLLIINIFGIIAIILLFRFMKQ</sequence>
<reference evidence="3 4" key="2">
    <citation type="submission" date="2015-09" db="EMBL/GenBank/DDBJ databases">
        <title>Heavy metals and arsenic resistance mechanisms in polyextremophilic archaea of the family Ferroplasmaceae.</title>
        <authorList>
            <person name="Bulaev A.G."/>
            <person name="Kanygina A.V."/>
        </authorList>
    </citation>
    <scope>NUCLEOTIDE SEQUENCE [LARGE SCALE GENOMIC DNA]</scope>
    <source>
        <strain evidence="3 4">VT</strain>
    </source>
</reference>